<evidence type="ECO:0000313" key="3">
    <source>
        <dbReference type="Proteomes" id="UP000029964"/>
    </source>
</evidence>
<sequence length="596" mass="61198">MLLISVQDSNAQLGELELEGTLLSSLEDGSRAVDDVDASVGIVVGVRIADVVGEDRESGLGARLDAVEGQMHGDILVVGGVVDGTLPDVRALILVTPGDVEERVEVGRRGQGVRHGVRGEELPEVPRGGARGELGVGGELENGDGPLPAVEGAQHGRVKCGRDAVGVALVADHGDGLAHGADPPGVLHQLAVPADAAVGMRRRHLANNVPNVIVKSVKLLHERIRLPVRVVVADGRRGDVLVPVARGAGGDDGDVRVGGVDGLEEEREAVVLVRLPAFLAAGEPVLVADLDVAQGEGLRVAELGAAGAPFGVGGPADELNLVEGVLCESLGNILAQAILAALVRGREQADEVKVERVIGQALYIRFCQQTRHIYHRSAACSREATHSRVKGQGEGVVAVGRIDGRFKLKGVLHPLALSSLTLNLDTAKDNVLLDAAAELSGEDAIITTVHPETARVSLLGDVHTPVAVVDQTDAVLRMQAAVVGRAGAHSHGYGQGLRQRCVEAVEGEVCAVEGRPAREGDGVGLAVLEGAVADELGVDAAVAGVVDVLVEEAVLVAAGGVAAVVLDLDLDRVGVMGRLVRVAGLGALARVVVGGH</sequence>
<feature type="region of interest" description="Disordered" evidence="1">
    <location>
        <begin position="111"/>
        <end position="148"/>
    </location>
</feature>
<protein>
    <submittedName>
        <fullName evidence="2">Uncharacterized protein</fullName>
    </submittedName>
</protein>
<comment type="caution">
    <text evidence="2">The sequence shown here is derived from an EMBL/GenBank/DDBJ whole genome shotgun (WGS) entry which is preliminary data.</text>
</comment>
<accession>A0A086T2U1</accession>
<name>A0A086T2U1_HAPC1</name>
<feature type="compositionally biased region" description="Gly residues" evidence="1">
    <location>
        <begin position="129"/>
        <end position="140"/>
    </location>
</feature>
<dbReference type="HOGENOM" id="CLU_457792_0_0_1"/>
<reference evidence="3" key="1">
    <citation type="journal article" date="2014" name="Genome Announc.">
        <title>Genome sequence and annotation of Acremonium chrysogenum, producer of the beta-lactam antibiotic cephalosporin C.</title>
        <authorList>
            <person name="Terfehr D."/>
            <person name="Dahlmann T.A."/>
            <person name="Specht T."/>
            <person name="Zadra I."/>
            <person name="Kuernsteiner H."/>
            <person name="Kueck U."/>
        </authorList>
    </citation>
    <scope>NUCLEOTIDE SEQUENCE [LARGE SCALE GENOMIC DNA]</scope>
    <source>
        <strain evidence="3">ATCC 11550 / CBS 779.69 / DSM 880 / IAM 14645 / JCM 23072 / IMI 49137</strain>
    </source>
</reference>
<gene>
    <name evidence="2" type="ORF">ACRE_055500</name>
</gene>
<dbReference type="EMBL" id="JPKY01000064">
    <property type="protein sequence ID" value="KFH43673.1"/>
    <property type="molecule type" value="Genomic_DNA"/>
</dbReference>
<proteinExistence type="predicted"/>
<dbReference type="OrthoDB" id="275783at2759"/>
<keyword evidence="3" id="KW-1185">Reference proteome</keyword>
<organism evidence="2 3">
    <name type="scientific">Hapsidospora chrysogenum (strain ATCC 11550 / CBS 779.69 / DSM 880 / IAM 14645 / JCM 23072 / IMI 49137)</name>
    <name type="common">Acremonium chrysogenum</name>
    <dbReference type="NCBI Taxonomy" id="857340"/>
    <lineage>
        <taxon>Eukaryota</taxon>
        <taxon>Fungi</taxon>
        <taxon>Dikarya</taxon>
        <taxon>Ascomycota</taxon>
        <taxon>Pezizomycotina</taxon>
        <taxon>Sordariomycetes</taxon>
        <taxon>Hypocreomycetidae</taxon>
        <taxon>Hypocreales</taxon>
        <taxon>Bionectriaceae</taxon>
        <taxon>Hapsidospora</taxon>
    </lineage>
</organism>
<dbReference type="AlphaFoldDB" id="A0A086T2U1"/>
<evidence type="ECO:0000256" key="1">
    <source>
        <dbReference type="SAM" id="MobiDB-lite"/>
    </source>
</evidence>
<dbReference type="Proteomes" id="UP000029964">
    <property type="component" value="Unassembled WGS sequence"/>
</dbReference>
<evidence type="ECO:0000313" key="2">
    <source>
        <dbReference type="EMBL" id="KFH43673.1"/>
    </source>
</evidence>